<reference evidence="2 3" key="1">
    <citation type="journal article" date="2012" name="ISME J.">
        <title>Nitrification expanded: discovery, physiology and genomics of a nitrite-oxidizing bacterium from the phylum Chloroflexi.</title>
        <authorList>
            <person name="Sorokin D.Y."/>
            <person name="Lucker S."/>
            <person name="Vejmelkova D."/>
            <person name="Kostrikina N.A."/>
            <person name="Kleerebezem R."/>
            <person name="Rijpstra W.I."/>
            <person name="Damste J.S."/>
            <person name="Le Paslier D."/>
            <person name="Muyzer G."/>
            <person name="Wagner M."/>
            <person name="van Loosdrecht M.C."/>
            <person name="Daims H."/>
        </authorList>
    </citation>
    <scope>NUCLEOTIDE SEQUENCE [LARGE SCALE GENOMIC DNA]</scope>
    <source>
        <strain evidence="3">none</strain>
    </source>
</reference>
<dbReference type="EMBL" id="CAGS01000259">
    <property type="protein sequence ID" value="CCF84293.1"/>
    <property type="molecule type" value="Genomic_DNA"/>
</dbReference>
<feature type="domain" description="Glycosyltransferase subfamily 4-like N-terminal" evidence="1">
    <location>
        <begin position="19"/>
        <end position="211"/>
    </location>
</feature>
<keyword evidence="2" id="KW-0808">Transferase</keyword>
<comment type="caution">
    <text evidence="2">The sequence shown here is derived from an EMBL/GenBank/DDBJ whole genome shotgun (WGS) entry which is preliminary data.</text>
</comment>
<evidence type="ECO:0000313" key="2">
    <source>
        <dbReference type="EMBL" id="CCF84293.1"/>
    </source>
</evidence>
<dbReference type="Pfam" id="PF13439">
    <property type="entry name" value="Glyco_transf_4"/>
    <property type="match status" value="1"/>
</dbReference>
<dbReference type="Pfam" id="PF13692">
    <property type="entry name" value="Glyco_trans_1_4"/>
    <property type="match status" value="1"/>
</dbReference>
<gene>
    <name evidence="2" type="ORF">NITHO_3310010</name>
</gene>
<protein>
    <submittedName>
        <fullName evidence="2">Glycosyl transferase group 1</fullName>
    </submittedName>
</protein>
<organism evidence="2 3">
    <name type="scientific">Nitrolancea hollandica Lb</name>
    <dbReference type="NCBI Taxonomy" id="1129897"/>
    <lineage>
        <taxon>Bacteria</taxon>
        <taxon>Pseudomonadati</taxon>
        <taxon>Thermomicrobiota</taxon>
        <taxon>Thermomicrobia</taxon>
        <taxon>Sphaerobacterales</taxon>
        <taxon>Sphaerobacterineae</taxon>
        <taxon>Sphaerobacteraceae</taxon>
        <taxon>Nitrolancea</taxon>
    </lineage>
</organism>
<dbReference type="PANTHER" id="PTHR12526">
    <property type="entry name" value="GLYCOSYLTRANSFERASE"/>
    <property type="match status" value="1"/>
</dbReference>
<dbReference type="GO" id="GO:0016757">
    <property type="term" value="F:glycosyltransferase activity"/>
    <property type="evidence" value="ECO:0007669"/>
    <property type="project" value="TreeGrafter"/>
</dbReference>
<dbReference type="InterPro" id="IPR028098">
    <property type="entry name" value="Glyco_trans_4-like_N"/>
</dbReference>
<proteinExistence type="predicted"/>
<accession>I4EHY1</accession>
<sequence length="408" mass="44396">MSLRILFVTPYLPAPPDFGGASRMYHLIRETGRLHAVTTLSLIAPGDDPRVAEAALGRVVAVTVPLTARMAAAPAKRLVQLRSLASPQSFQRRFYWYAAMQQVLDRLIASESFDVVQFEFSQMGAYRVPPGVPSILDIHNIEHDVLRRIAASGSPARRLFNQIEYRKYRREEIDAWRRMRGCVATSSGDAGIVSRATKRPVEVVPNGVDLDAFSRLPLDGADPGALVFVGAMRYRPNADAARYFVEEILPRLQLTIPGVELAIVGADPPPDVVALGEMPGVRVTGTVPDVRPWMRNAGVVVVPLLSGGGTRLKILEAFAMGRPVVSTSIGAAGIEARDGEHLLLADRPEAFARAVTRLATEPGLRERLVERAYALVRDRYQWSSAAERLEVAYYAACSKGAASSASSG</sequence>
<dbReference type="PANTHER" id="PTHR12526:SF600">
    <property type="entry name" value="GLYCOSYL TRANSFERASE GROUP 1"/>
    <property type="match status" value="1"/>
</dbReference>
<evidence type="ECO:0000259" key="1">
    <source>
        <dbReference type="Pfam" id="PF13439"/>
    </source>
</evidence>
<dbReference type="AlphaFoldDB" id="I4EHY1"/>
<dbReference type="Proteomes" id="UP000004221">
    <property type="component" value="Unassembled WGS sequence"/>
</dbReference>
<name>I4EHY1_9BACT</name>
<dbReference type="Gene3D" id="3.40.50.2000">
    <property type="entry name" value="Glycogen Phosphorylase B"/>
    <property type="match status" value="2"/>
</dbReference>
<dbReference type="SUPFAM" id="SSF53756">
    <property type="entry name" value="UDP-Glycosyltransferase/glycogen phosphorylase"/>
    <property type="match status" value="1"/>
</dbReference>
<dbReference type="CDD" id="cd03801">
    <property type="entry name" value="GT4_PimA-like"/>
    <property type="match status" value="1"/>
</dbReference>
<keyword evidence="3" id="KW-1185">Reference proteome</keyword>
<dbReference type="RefSeq" id="WP_008478365.1">
    <property type="nucleotide sequence ID" value="NZ_CAGS01000259.1"/>
</dbReference>
<evidence type="ECO:0000313" key="3">
    <source>
        <dbReference type="Proteomes" id="UP000004221"/>
    </source>
</evidence>